<evidence type="ECO:0000313" key="4">
    <source>
        <dbReference type="EMBL" id="EAX07420.1"/>
    </source>
</evidence>
<name>Q9UHU5_HUMAN</name>
<reference evidence="4" key="4">
    <citation type="submission" date="2005-09" db="EMBL/GenBank/DDBJ databases">
        <authorList>
            <person name="Mural R.J."/>
            <person name="Istrail S."/>
            <person name="Sutton G."/>
            <person name="Florea L."/>
            <person name="Halpern A.L."/>
            <person name="Mobarry C.M."/>
            <person name="Lippert R."/>
            <person name="Walenz B."/>
            <person name="Shatkay H."/>
            <person name="Dew I."/>
            <person name="Miller J.R."/>
            <person name="Flanigan M.J."/>
            <person name="Edwards N.J."/>
            <person name="Bolanos R."/>
            <person name="Fasulo D."/>
            <person name="Halldorsson B.V."/>
            <person name="Hannenhalli S."/>
            <person name="Turner R."/>
            <person name="Yooseph S."/>
            <person name="Lu F."/>
            <person name="Nusskern D.R."/>
            <person name="Shue B.C."/>
            <person name="Zheng X.H."/>
            <person name="Zhong F."/>
            <person name="Delcher A.L."/>
            <person name="Huson D.H."/>
            <person name="Kravitz S.A."/>
            <person name="Mouchard L."/>
            <person name="Reinert K."/>
            <person name="Remington K.A."/>
            <person name="Clark A.G."/>
            <person name="Waterman M.S."/>
            <person name="Eichler E.E."/>
            <person name="Adams M.D."/>
            <person name="Hunkapiller M.W."/>
            <person name="Myers E.W."/>
            <person name="Venter J.C."/>
        </authorList>
    </citation>
    <scope>NUCLEOTIDE SEQUENCE</scope>
</reference>
<dbReference type="EMBL" id="AF118068">
    <property type="protein sequence ID" value="AAF22012.1"/>
    <property type="molecule type" value="mRNA"/>
</dbReference>
<evidence type="ECO:0000313" key="1">
    <source>
        <dbReference type="EMBL" id="AAF22012.1"/>
    </source>
</evidence>
<dbReference type="AlphaFoldDB" id="Q9UHU5"/>
<protein>
    <submittedName>
        <fullName evidence="4">HCG38285</fullName>
    </submittedName>
    <submittedName>
        <fullName evidence="1">PRO1596</fullName>
    </submittedName>
    <submittedName>
        <fullName evidence="2">PRO2326</fullName>
    </submittedName>
    <submittedName>
        <fullName evidence="3">PRO3090</fullName>
    </submittedName>
</protein>
<accession>Q9UHU5</accession>
<organism evidence="1">
    <name type="scientific">Homo sapiens</name>
    <name type="common">Human</name>
    <dbReference type="NCBI Taxonomy" id="9606"/>
    <lineage>
        <taxon>Eukaryota</taxon>
        <taxon>Metazoa</taxon>
        <taxon>Chordata</taxon>
        <taxon>Craniata</taxon>
        <taxon>Vertebrata</taxon>
        <taxon>Euteleostomi</taxon>
        <taxon>Mammalia</taxon>
        <taxon>Eutheria</taxon>
        <taxon>Euarchontoglires</taxon>
        <taxon>Primates</taxon>
        <taxon>Haplorrhini</taxon>
        <taxon>Catarrhini</taxon>
        <taxon>Hominidae</taxon>
        <taxon>Homo</taxon>
    </lineage>
</organism>
<evidence type="ECO:0000313" key="3">
    <source>
        <dbReference type="EMBL" id="AAF69669.1"/>
    </source>
</evidence>
<reference evidence="1" key="1">
    <citation type="submission" date="1999-01" db="EMBL/GenBank/DDBJ databases">
        <title>Functional prediction of the coding sequences of 33 new genes deduced by analysis of cDNA clones from human fetal liver.</title>
        <authorList>
            <person name="Zhang C."/>
            <person name="Yu Y."/>
            <person name="Zhang S."/>
            <person name="Wei H."/>
            <person name="Zhou G."/>
            <person name="Bi J."/>
            <person name="Zhang Y."/>
            <person name="Liu M."/>
            <person name="He F."/>
        </authorList>
    </citation>
    <scope>NUCLEOTIDE SEQUENCE</scope>
    <source>
        <tissue evidence="1">Liver</tissue>
    </source>
</reference>
<reference evidence="4" key="3">
    <citation type="journal article" date="2001" name="Science">
        <title>The sequence of the human genome.</title>
        <authorList>
            <person name="Venter J.C."/>
            <person name="Adams M.D."/>
            <person name="Myers E.W."/>
            <person name="Li P.W."/>
            <person name="Mural R.J."/>
            <person name="Sutton G.G."/>
            <person name="Smith H.O."/>
            <person name="Yandell M."/>
            <person name="Evans C.A."/>
            <person name="Holt R.A."/>
            <person name="Gocayne J.D."/>
            <person name="Amanatides P."/>
            <person name="Ballew R.M."/>
            <person name="Huson D.H."/>
            <person name="Wortman J.R."/>
            <person name="Zhang Q."/>
            <person name="Kodira C.D."/>
            <person name="Zheng X.H."/>
            <person name="Chen L."/>
            <person name="Skupski M."/>
            <person name="Subramanian G."/>
            <person name="Thomas P.D."/>
            <person name="Zhang J."/>
            <person name="Gabor Miklos G.L."/>
            <person name="Nelson C."/>
            <person name="Broder S."/>
            <person name="Clark A.G."/>
            <person name="Nadeau J."/>
            <person name="McKusick V.A."/>
            <person name="Zinder N."/>
            <person name="Levine A.J."/>
            <person name="Roberts R.J."/>
            <person name="Simon M."/>
            <person name="Slayman C."/>
            <person name="Hunkapiller M."/>
            <person name="Bolanos R."/>
            <person name="Delcher A."/>
            <person name="Dew I."/>
            <person name="Fasulo D."/>
            <person name="Flanigan M."/>
            <person name="Florea L."/>
            <person name="Halpern A."/>
            <person name="Hannenhalli S."/>
            <person name="Kravitz S."/>
            <person name="Levy S."/>
            <person name="Mobarry C."/>
            <person name="Reinert K."/>
            <person name="Remington K."/>
            <person name="Abu-Threideh J."/>
            <person name="Beasley E."/>
            <person name="Biddick K."/>
            <person name="Bonazzi V."/>
            <person name="Brandon R."/>
            <person name="Cargill M."/>
            <person name="Chandramouliswaran I."/>
            <person name="Charlab R."/>
            <person name="Chaturvedi K."/>
            <person name="Deng Z."/>
            <person name="Di Francesco V."/>
            <person name="Dunn P."/>
            <person name="Eilbeck K."/>
            <person name="Evangelista C."/>
            <person name="Gabrielian A.E."/>
            <person name="Gan W."/>
            <person name="Ge W."/>
            <person name="Gong F."/>
            <person name="Gu Z."/>
            <person name="Guan P."/>
            <person name="Heiman T.J."/>
            <person name="Higgins M.E."/>
            <person name="Ji R.R."/>
            <person name="Ke Z."/>
            <person name="Ketchum K.A."/>
            <person name="Lai Z."/>
            <person name="Lei Y."/>
            <person name="Li Z."/>
            <person name="Li J."/>
            <person name="Liang Y."/>
            <person name="Lin X."/>
            <person name="Lu F."/>
            <person name="Merkulov G.V."/>
            <person name="Milshina N."/>
            <person name="Moore H.M."/>
            <person name="Naik A.K."/>
            <person name="Narayan V.A."/>
            <person name="Neelam B."/>
            <person name="Nusskern D."/>
            <person name="Rusch D.B."/>
            <person name="Salzberg S."/>
            <person name="Shao W."/>
            <person name="Shue B."/>
            <person name="Sun J."/>
            <person name="Wang Z."/>
            <person name="Wang A."/>
            <person name="Wang X."/>
            <person name="Wang J."/>
            <person name="Wei M."/>
            <person name="Wides R."/>
            <person name="Xiao C."/>
            <person name="Yan C."/>
            <person name="Yao A."/>
            <person name="Ye J."/>
            <person name="Zhan M."/>
            <person name="Zhang W."/>
            <person name="Zhang H."/>
            <person name="Zhao Q."/>
            <person name="Zheng L."/>
            <person name="Zhong F."/>
            <person name="Zhong W."/>
            <person name="Zhu S."/>
            <person name="Zhao S."/>
            <person name="Gilbert D."/>
            <person name="Baumhueter S."/>
            <person name="Spier G."/>
            <person name="Carter C."/>
            <person name="Cravchik A."/>
            <person name="Woodage T."/>
            <person name="Ali F."/>
            <person name="An H."/>
            <person name="Awe A."/>
            <person name="Baldwin D."/>
            <person name="Baden H."/>
            <person name="Barnstead M."/>
            <person name="Barrow I."/>
            <person name="Beeson K."/>
            <person name="Busam D."/>
            <person name="Carver A."/>
            <person name="Center A."/>
            <person name="Cheng M.L."/>
            <person name="Curry L."/>
            <person name="Danaher S."/>
            <person name="Davenport L."/>
            <person name="Desilets R."/>
            <person name="Dietz S."/>
            <person name="Dodson K."/>
            <person name="Doup L."/>
            <person name="Ferriera S."/>
            <person name="Garg N."/>
            <person name="Gluecksmann A."/>
            <person name="Hart B."/>
            <person name="Haynes J."/>
            <person name="Haynes C."/>
            <person name="Heiner C."/>
            <person name="Hladun S."/>
            <person name="Hostin D."/>
            <person name="Houck J."/>
            <person name="Howland T."/>
            <person name="Ibegwam C."/>
            <person name="Johnson J."/>
            <person name="Kalush F."/>
            <person name="Kline L."/>
            <person name="Koduru S."/>
            <person name="Love A."/>
            <person name="Mann F."/>
            <person name="May D."/>
            <person name="McCawley S."/>
            <person name="McIntosh T."/>
            <person name="McMullen I."/>
            <person name="Moy M."/>
            <person name="Moy L."/>
            <person name="Murphy B."/>
            <person name="Nelson K."/>
            <person name="Pfannkoch C."/>
            <person name="Pratts E."/>
            <person name="Puri V."/>
            <person name="Qureshi H."/>
            <person name="Reardon M."/>
            <person name="Rodriguez R."/>
            <person name="Rogers Y.H."/>
            <person name="Romblad D."/>
            <person name="Ruhfel B."/>
            <person name="Scott R."/>
            <person name="Sitter C."/>
            <person name="Smallwood M."/>
            <person name="Stewart E."/>
            <person name="Strong R."/>
            <person name="Suh E."/>
            <person name="Thomas R."/>
            <person name="Tint N.N."/>
            <person name="Tse S."/>
            <person name="Vech C."/>
            <person name="Wang G."/>
            <person name="Wetter J."/>
            <person name="Williams S."/>
            <person name="Williams M."/>
            <person name="Windsor S."/>
            <person name="Winn-Deen E."/>
            <person name="Wolfe K."/>
            <person name="Zaveri J."/>
            <person name="Zaveri K."/>
            <person name="Abril J.F."/>
            <person name="Guigo R."/>
            <person name="Campbell M.J."/>
            <person name="Sjolander K.V."/>
            <person name="Karlak B."/>
            <person name="Kejariwal A."/>
            <person name="Mi H."/>
            <person name="Lazareva B."/>
            <person name="Hatton T."/>
            <person name="Narechania A."/>
            <person name="Diemer K."/>
            <person name="Muruganujan A."/>
            <person name="Guo N."/>
            <person name="Sato S."/>
            <person name="Bafna V."/>
            <person name="Istrail S."/>
            <person name="Lippert R."/>
            <person name="Schwartz R."/>
            <person name="Walenz B."/>
            <person name="Yooseph S."/>
            <person name="Allen D."/>
            <person name="Basu A."/>
            <person name="Baxendale J."/>
            <person name="Blick L."/>
            <person name="Caminha M."/>
            <person name="Carnes-Stine J."/>
            <person name="Caulk P."/>
            <person name="Chiang Y.H."/>
            <person name="Coyne M."/>
            <person name="Dahlke C."/>
            <person name="Mays A."/>
            <person name="Dombroski M."/>
            <person name="Donnelly M."/>
            <person name="Ely D."/>
            <person name="Esparham S."/>
            <person name="Fosler C."/>
            <person name="Gire H."/>
            <person name="Glanowski S."/>
            <person name="Glasser K."/>
            <person name="Glodek A."/>
            <person name="Gorokhov M."/>
            <person name="Graham K."/>
            <person name="Gropman B."/>
            <person name="Harris M."/>
            <person name="Heil J."/>
            <person name="Henderson S."/>
            <person name="Hoover J."/>
            <person name="Jennings D."/>
            <person name="Jordan C."/>
            <person name="Jordan J."/>
            <person name="Kasha J."/>
            <person name="Kagan L."/>
            <person name="Kraft C."/>
            <person name="Levitsky A."/>
            <person name="Lewis M."/>
            <person name="Liu X."/>
            <person name="Lopez J."/>
            <person name="Ma D."/>
            <person name="Majoros W."/>
            <person name="McDaniel J."/>
            <person name="Murphy S."/>
            <person name="Newman M."/>
            <person name="Nguyen T."/>
            <person name="Nguyen N."/>
            <person name="Nodell M."/>
            <person name="Pan S."/>
            <person name="Peck J."/>
            <person name="Peterson M."/>
            <person name="Rowe W."/>
            <person name="Sanders R."/>
            <person name="Scott J."/>
            <person name="Simpson M."/>
            <person name="Smith T."/>
            <person name="Sprague A."/>
            <person name="Stockwell T."/>
            <person name="Turner R."/>
            <person name="Venter E."/>
            <person name="Wang M."/>
            <person name="Wen M."/>
            <person name="Wu D."/>
            <person name="Wu M."/>
            <person name="Xia A."/>
            <person name="Zandieh A."/>
            <person name="Zhu X."/>
        </authorList>
    </citation>
    <scope>NUCLEOTIDE SEQUENCE</scope>
</reference>
<gene>
    <name evidence="4" type="ORF">hCG_38285</name>
</gene>
<evidence type="ECO:0000313" key="2">
    <source>
        <dbReference type="EMBL" id="AAF69631.1"/>
    </source>
</evidence>
<dbReference type="EMBL" id="AF119915">
    <property type="protein sequence ID" value="AAF69669.1"/>
    <property type="molecule type" value="mRNA"/>
</dbReference>
<reference evidence="2" key="2">
    <citation type="submission" date="1999-01" db="EMBL/GenBank/DDBJ databases">
        <title>Functional prediction of the coding sequences of 79 new genes deduced by analysis of cDNA clones from human fetal liver.</title>
        <authorList>
            <person name="Zhang C."/>
            <person name="Yu Y."/>
            <person name="Zhang S."/>
            <person name="Wei H."/>
            <person name="Zhang Y."/>
            <person name="Zhou G."/>
            <person name="Bi J."/>
            <person name="Liu M."/>
            <person name="He F."/>
        </authorList>
    </citation>
    <scope>NUCLEOTIDE SEQUENCE</scope>
    <source>
        <tissue evidence="2">Liver</tissue>
    </source>
</reference>
<dbReference type="EMBL" id="CH471059">
    <property type="protein sequence ID" value="EAX07420.1"/>
    <property type="molecule type" value="Genomic_DNA"/>
</dbReference>
<dbReference type="EMBL" id="AF119877">
    <property type="protein sequence ID" value="AAF69631.1"/>
    <property type="molecule type" value="mRNA"/>
</dbReference>
<sequence>MYQEPLLCTFLPSSSTSGILFLGDNPKYGSMNIHRDIHRGITDCTEYAETLNGPTLCCGYKILVPLEPEAEGKNQ</sequence>
<proteinExistence type="evidence at transcript level"/>